<evidence type="ECO:0000313" key="1">
    <source>
        <dbReference type="EMBL" id="SFN53196.1"/>
    </source>
</evidence>
<reference evidence="2" key="1">
    <citation type="submission" date="2016-10" db="EMBL/GenBank/DDBJ databases">
        <authorList>
            <person name="Varghese N."/>
            <person name="Submissions S."/>
        </authorList>
    </citation>
    <scope>NUCLEOTIDE SEQUENCE [LARGE SCALE GENOMIC DNA]</scope>
    <source>
        <strain evidence="2">DSM 23925</strain>
    </source>
</reference>
<organism evidence="1 2">
    <name type="scientific">Bizionia echini</name>
    <dbReference type="NCBI Taxonomy" id="649333"/>
    <lineage>
        <taxon>Bacteria</taxon>
        <taxon>Pseudomonadati</taxon>
        <taxon>Bacteroidota</taxon>
        <taxon>Flavobacteriia</taxon>
        <taxon>Flavobacteriales</taxon>
        <taxon>Flavobacteriaceae</taxon>
        <taxon>Bizionia</taxon>
    </lineage>
</organism>
<gene>
    <name evidence="1" type="ORF">SAMN04487989_1011044</name>
</gene>
<accession>A0A1I4ZSE9</accession>
<sequence length="88" mass="8934">MLKNLLNLEGVKSLSKSQQKTIVGGIGDGGSGGPNDPGNGSCLATCSDGHKIPIYGGVLSMMRCNQACYTQGGASSCWSFGGSHCYSS</sequence>
<dbReference type="EMBL" id="FOVN01000001">
    <property type="protein sequence ID" value="SFN53196.1"/>
    <property type="molecule type" value="Genomic_DNA"/>
</dbReference>
<dbReference type="AlphaFoldDB" id="A0A1I4ZSE9"/>
<keyword evidence="2" id="KW-1185">Reference proteome</keyword>
<dbReference type="RefSeq" id="WP_092206546.1">
    <property type="nucleotide sequence ID" value="NZ_FOVN01000001.1"/>
</dbReference>
<dbReference type="STRING" id="649333.SAMN04487989_1011044"/>
<evidence type="ECO:0000313" key="2">
    <source>
        <dbReference type="Proteomes" id="UP000198705"/>
    </source>
</evidence>
<proteinExistence type="predicted"/>
<name>A0A1I4ZSE9_9FLAO</name>
<dbReference type="Proteomes" id="UP000198705">
    <property type="component" value="Unassembled WGS sequence"/>
</dbReference>
<protein>
    <submittedName>
        <fullName evidence="1">Uncharacterized protein</fullName>
    </submittedName>
</protein>